<dbReference type="GO" id="GO:0051537">
    <property type="term" value="F:2 iron, 2 sulfur cluster binding"/>
    <property type="evidence" value="ECO:0007669"/>
    <property type="project" value="UniProtKB-KW"/>
</dbReference>
<gene>
    <name evidence="10" type="ORF">SAMN05443245_6835</name>
</gene>
<evidence type="ECO:0000256" key="3">
    <source>
        <dbReference type="ARBA" id="ARBA00022714"/>
    </source>
</evidence>
<comment type="cofactor">
    <cofactor evidence="1">
        <name>Fe cation</name>
        <dbReference type="ChEBI" id="CHEBI:24875"/>
    </cofactor>
</comment>
<proteinExistence type="inferred from homology"/>
<keyword evidence="7" id="KW-0411">Iron-sulfur</keyword>
<accession>A0A1H1JNU7</accession>
<comment type="similarity">
    <text evidence="2">Belongs to the bacterial ring-hydroxylating dioxygenase alpha subunit family.</text>
</comment>
<evidence type="ECO:0000256" key="2">
    <source>
        <dbReference type="ARBA" id="ARBA00008751"/>
    </source>
</evidence>
<dbReference type="InterPro" id="IPR015879">
    <property type="entry name" value="Ring_hydroxy_dOase_asu_C_dom"/>
</dbReference>
<keyword evidence="8" id="KW-0520">NAD</keyword>
<evidence type="ECO:0000313" key="10">
    <source>
        <dbReference type="EMBL" id="SDR51097.1"/>
    </source>
</evidence>
<keyword evidence="3" id="KW-0001">2Fe-2S</keyword>
<dbReference type="PROSITE" id="PS00570">
    <property type="entry name" value="RING_HYDROXYL_ALPHA"/>
    <property type="match status" value="1"/>
</dbReference>
<evidence type="ECO:0000256" key="4">
    <source>
        <dbReference type="ARBA" id="ARBA00022723"/>
    </source>
</evidence>
<dbReference type="Gene3D" id="3.90.380.10">
    <property type="entry name" value="Naphthalene 1,2-dioxygenase Alpha Subunit, Chain A, domain 1"/>
    <property type="match status" value="1"/>
</dbReference>
<dbReference type="GO" id="GO:0005506">
    <property type="term" value="F:iron ion binding"/>
    <property type="evidence" value="ECO:0007669"/>
    <property type="project" value="InterPro"/>
</dbReference>
<keyword evidence="11" id="KW-1185">Reference proteome</keyword>
<organism evidence="10 11">
    <name type="scientific">Paraburkholderia fungorum</name>
    <dbReference type="NCBI Taxonomy" id="134537"/>
    <lineage>
        <taxon>Bacteria</taxon>
        <taxon>Pseudomonadati</taxon>
        <taxon>Pseudomonadota</taxon>
        <taxon>Betaproteobacteria</taxon>
        <taxon>Burkholderiales</taxon>
        <taxon>Burkholderiaceae</taxon>
        <taxon>Paraburkholderia</taxon>
    </lineage>
</organism>
<evidence type="ECO:0000256" key="6">
    <source>
        <dbReference type="ARBA" id="ARBA00023004"/>
    </source>
</evidence>
<dbReference type="CDD" id="cd03469">
    <property type="entry name" value="Rieske_RO_Alpha_N"/>
    <property type="match status" value="1"/>
</dbReference>
<dbReference type="OrthoDB" id="9790995at2"/>
<dbReference type="Pfam" id="PF00355">
    <property type="entry name" value="Rieske"/>
    <property type="match status" value="1"/>
</dbReference>
<dbReference type="EMBL" id="FNKP01000003">
    <property type="protein sequence ID" value="SDR51097.1"/>
    <property type="molecule type" value="Genomic_DNA"/>
</dbReference>
<keyword evidence="10" id="KW-0223">Dioxygenase</keyword>
<evidence type="ECO:0000256" key="1">
    <source>
        <dbReference type="ARBA" id="ARBA00001962"/>
    </source>
</evidence>
<dbReference type="AlphaFoldDB" id="A0A1H1JNU7"/>
<dbReference type="RefSeq" id="WP_074772170.1">
    <property type="nucleotide sequence ID" value="NZ_FNKP01000003.1"/>
</dbReference>
<evidence type="ECO:0000256" key="7">
    <source>
        <dbReference type="ARBA" id="ARBA00023014"/>
    </source>
</evidence>
<dbReference type="PROSITE" id="PS51296">
    <property type="entry name" value="RIESKE"/>
    <property type="match status" value="1"/>
</dbReference>
<keyword evidence="6" id="KW-0408">Iron</keyword>
<keyword evidence="4" id="KW-0479">Metal-binding</keyword>
<sequence length="415" mass="46939">MINKPLHPKFDAEFFAALDRSAAHVSQAETLPPACYTDADFFEFEKEALFNHEWLCVGREDWIRNPGDYFTTSIVGEPLVITRNAKREIKAMSSVCQHRAMVVAEGFGNARALLCPYHHWAYSLDGELIAAPAMEETEGFDKKDFCLPTMQVECWQGFIFINFDHAAAPLGPRLTALDAVLENFDLKSAEGPRPEQPFHFQWNWKVMFENNNDGYHANRLHHGPLHDFVPSSLARFPTELPENTAGYYRTNGTLHADAAFNPTQRALFPVFPKLTDEERNRMLFANLPPTLSLVVSVDSVIFMILRADSAGTHYLDQGVLYAPGAMKDPLFEKRVEMSMSAVSDIIAQDLHVDEMVQVGLQSRYAVRGRYSWQERAQQELNAWLVPRYQTTYQRMSETAASAKGRLAAIDVVVAD</sequence>
<reference evidence="11" key="1">
    <citation type="submission" date="2016-10" db="EMBL/GenBank/DDBJ databases">
        <authorList>
            <person name="Varghese N."/>
        </authorList>
    </citation>
    <scope>NUCLEOTIDE SEQUENCE [LARGE SCALE GENOMIC DNA]</scope>
    <source>
        <strain evidence="11">GAS106B</strain>
    </source>
</reference>
<name>A0A1H1JNU7_9BURK</name>
<keyword evidence="5" id="KW-0560">Oxidoreductase</keyword>
<dbReference type="SUPFAM" id="SSF55961">
    <property type="entry name" value="Bet v1-like"/>
    <property type="match status" value="1"/>
</dbReference>
<dbReference type="Pfam" id="PF00848">
    <property type="entry name" value="Ring_hydroxyl_A"/>
    <property type="match status" value="1"/>
</dbReference>
<dbReference type="GO" id="GO:0051213">
    <property type="term" value="F:dioxygenase activity"/>
    <property type="evidence" value="ECO:0007669"/>
    <property type="project" value="UniProtKB-KW"/>
</dbReference>
<dbReference type="PRINTS" id="PR00090">
    <property type="entry name" value="RNGDIOXGNASE"/>
</dbReference>
<dbReference type="InterPro" id="IPR015881">
    <property type="entry name" value="ARHD_Rieske_2Fe_2S"/>
</dbReference>
<dbReference type="Proteomes" id="UP000183487">
    <property type="component" value="Unassembled WGS sequence"/>
</dbReference>
<dbReference type="InterPro" id="IPR017941">
    <property type="entry name" value="Rieske_2Fe-2S"/>
</dbReference>
<dbReference type="SUPFAM" id="SSF50022">
    <property type="entry name" value="ISP domain"/>
    <property type="match status" value="1"/>
</dbReference>
<dbReference type="PANTHER" id="PTHR43756:SF5">
    <property type="entry name" value="CHOLINE MONOOXYGENASE, CHLOROPLASTIC"/>
    <property type="match status" value="1"/>
</dbReference>
<evidence type="ECO:0000256" key="5">
    <source>
        <dbReference type="ARBA" id="ARBA00023002"/>
    </source>
</evidence>
<evidence type="ECO:0000313" key="11">
    <source>
        <dbReference type="Proteomes" id="UP000183487"/>
    </source>
</evidence>
<dbReference type="InterPro" id="IPR001663">
    <property type="entry name" value="Rng_hydr_dOase-A"/>
</dbReference>
<evidence type="ECO:0000259" key="9">
    <source>
        <dbReference type="PROSITE" id="PS51296"/>
    </source>
</evidence>
<dbReference type="PANTHER" id="PTHR43756">
    <property type="entry name" value="CHOLINE MONOOXYGENASE, CHLOROPLASTIC"/>
    <property type="match status" value="1"/>
</dbReference>
<evidence type="ECO:0000256" key="8">
    <source>
        <dbReference type="ARBA" id="ARBA00023027"/>
    </source>
</evidence>
<feature type="domain" description="Rieske" evidence="9">
    <location>
        <begin position="54"/>
        <end position="161"/>
    </location>
</feature>
<dbReference type="InterPro" id="IPR036922">
    <property type="entry name" value="Rieske_2Fe-2S_sf"/>
</dbReference>
<protein>
    <submittedName>
        <fullName evidence="10">Phenylpropionate dioxygenase, large terminal subunit</fullName>
    </submittedName>
</protein>
<dbReference type="Gene3D" id="2.102.10.10">
    <property type="entry name" value="Rieske [2Fe-2S] iron-sulphur domain"/>
    <property type="match status" value="1"/>
</dbReference>